<dbReference type="FunFam" id="1.25.40.10:FF:000158">
    <property type="entry name" value="pentatricopeptide repeat-containing protein At2g33680"/>
    <property type="match status" value="1"/>
</dbReference>
<dbReference type="NCBIfam" id="TIGR00756">
    <property type="entry name" value="PPR"/>
    <property type="match status" value="2"/>
</dbReference>
<dbReference type="InterPro" id="IPR002885">
    <property type="entry name" value="PPR_rpt"/>
</dbReference>
<evidence type="ECO:0000256" key="1">
    <source>
        <dbReference type="ARBA" id="ARBA00022737"/>
    </source>
</evidence>
<dbReference type="GO" id="GO:0003723">
    <property type="term" value="F:RNA binding"/>
    <property type="evidence" value="ECO:0007669"/>
    <property type="project" value="InterPro"/>
</dbReference>
<sequence>MLRNPRFWEPFGDLHRLPDLSAIAGALRRCGRSGASNGGRSLHCLLLKNGLSCNTFLANSLIAMYADLGAFYDAQVMFDEMPEKNEAPPNSFTLSAALKACAMAGDLRLGRQIHGRIAAAHLPSSDTVLMNSLLDFYEDVPRDSLPNAASWNTMIGGYFKVDRSEEAEAIFLDLPDPDAVSFNTVIAGFAQKESPKALEYLCLMHRDGHGFDGFTFPCALKACGGLGFAEMGRQIHGCLVKSGLRSSHCGSSLIHMYSSCAAMEEAMKSFAEYADYGGCARDLLALSNAMVSGFVSNGLCRSALRLVSELHRRGFALDAYTLSSAARACADSQDPRSGLQVHGLIAINGHLSDPVMGTLLVELYTSCGDLWRALTVFNDLPRKDVISWGGIIAGCGEAVADQFILSSVLKACAGEAELAGGRQVHAFTIKLGFAGEDATATSLIDMYSKCGEVDDAIAIFRAPICRDTACWTAAIVGCAINGRPHEALGFLREMAELGMKPNGVTFLGALSACRHAGLEEHRVAPSPEHRRCLVDILCRAGRAGDAQRILDETPHGDDEYTWNSLLGAVNGAEDIQGLVGAHLLPVDTSAHVTLSNSFARFGRWRIRP</sequence>
<gene>
    <name evidence="3" type="ORF">SI7747_11014764</name>
</gene>
<dbReference type="EMBL" id="CACRZD030000011">
    <property type="protein sequence ID" value="CAA6668370.1"/>
    <property type="molecule type" value="Genomic_DNA"/>
</dbReference>
<dbReference type="Proteomes" id="UP001189122">
    <property type="component" value="Unassembled WGS sequence"/>
</dbReference>
<keyword evidence="4" id="KW-1185">Reference proteome</keyword>
<dbReference type="Gene3D" id="1.25.40.10">
    <property type="entry name" value="Tetratricopeptide repeat domain"/>
    <property type="match status" value="4"/>
</dbReference>
<dbReference type="InterPro" id="IPR046960">
    <property type="entry name" value="PPR_At4g14850-like_plant"/>
</dbReference>
<dbReference type="GO" id="GO:0099402">
    <property type="term" value="P:plant organ development"/>
    <property type="evidence" value="ECO:0007669"/>
    <property type="project" value="UniProtKB-ARBA"/>
</dbReference>
<protein>
    <submittedName>
        <fullName evidence="3">Uncharacterized protein</fullName>
    </submittedName>
</protein>
<keyword evidence="1" id="KW-0677">Repeat</keyword>
<dbReference type="PROSITE" id="PS51375">
    <property type="entry name" value="PPR"/>
    <property type="match status" value="3"/>
</dbReference>
<reference evidence="3 4" key="1">
    <citation type="submission" date="2019-12" db="EMBL/GenBank/DDBJ databases">
        <authorList>
            <person name="Scholz U."/>
            <person name="Mascher M."/>
            <person name="Fiebig A."/>
        </authorList>
    </citation>
    <scope>NUCLEOTIDE SEQUENCE</scope>
</reference>
<evidence type="ECO:0000313" key="4">
    <source>
        <dbReference type="Proteomes" id="UP001189122"/>
    </source>
</evidence>
<name>A0A7I8JDZ0_SPIIN</name>
<dbReference type="Pfam" id="PF01535">
    <property type="entry name" value="PPR"/>
    <property type="match status" value="5"/>
</dbReference>
<evidence type="ECO:0000256" key="2">
    <source>
        <dbReference type="PROSITE-ProRule" id="PRU00708"/>
    </source>
</evidence>
<proteinExistence type="predicted"/>
<feature type="repeat" description="PPR" evidence="2">
    <location>
        <begin position="54"/>
        <end position="88"/>
    </location>
</feature>
<evidence type="ECO:0000313" key="3">
    <source>
        <dbReference type="EMBL" id="CAA2629124.1"/>
    </source>
</evidence>
<accession>A0A7I8JDZ0</accession>
<dbReference type="AlphaFoldDB" id="A0A7I8JDZ0"/>
<feature type="repeat" description="PPR" evidence="2">
    <location>
        <begin position="147"/>
        <end position="181"/>
    </location>
</feature>
<organism evidence="3">
    <name type="scientific">Spirodela intermedia</name>
    <name type="common">Intermediate duckweed</name>
    <dbReference type="NCBI Taxonomy" id="51605"/>
    <lineage>
        <taxon>Eukaryota</taxon>
        <taxon>Viridiplantae</taxon>
        <taxon>Streptophyta</taxon>
        <taxon>Embryophyta</taxon>
        <taxon>Tracheophyta</taxon>
        <taxon>Spermatophyta</taxon>
        <taxon>Magnoliopsida</taxon>
        <taxon>Liliopsida</taxon>
        <taxon>Araceae</taxon>
        <taxon>Lemnoideae</taxon>
        <taxon>Spirodela</taxon>
    </lineage>
</organism>
<dbReference type="PANTHER" id="PTHR47926:SF449">
    <property type="entry name" value="PENTATRICOPEPTIDE REPEAT-CONTAINING PROTEIN"/>
    <property type="match status" value="1"/>
</dbReference>
<feature type="repeat" description="PPR" evidence="2">
    <location>
        <begin position="467"/>
        <end position="501"/>
    </location>
</feature>
<dbReference type="GO" id="GO:0009451">
    <property type="term" value="P:RNA modification"/>
    <property type="evidence" value="ECO:0007669"/>
    <property type="project" value="InterPro"/>
</dbReference>
<dbReference type="PANTHER" id="PTHR47926">
    <property type="entry name" value="PENTATRICOPEPTIDE REPEAT-CONTAINING PROTEIN"/>
    <property type="match status" value="1"/>
</dbReference>
<dbReference type="EMBL" id="LR743598">
    <property type="protein sequence ID" value="CAA2629124.1"/>
    <property type="molecule type" value="Genomic_DNA"/>
</dbReference>
<dbReference type="InterPro" id="IPR011990">
    <property type="entry name" value="TPR-like_helical_dom_sf"/>
</dbReference>